<evidence type="ECO:0000256" key="1">
    <source>
        <dbReference type="RuleBase" id="RU362001"/>
    </source>
</evidence>
<keyword evidence="4" id="KW-1185">Reference proteome</keyword>
<dbReference type="InterPro" id="IPR010310">
    <property type="entry name" value="T7SS_ESAT-6-like"/>
</dbReference>
<dbReference type="EMBL" id="JAINVZ010000037">
    <property type="protein sequence ID" value="MBY8889189.1"/>
    <property type="molecule type" value="Genomic_DNA"/>
</dbReference>
<organism evidence="3 4">
    <name type="scientific">Streptantibioticus parmotrematis</name>
    <dbReference type="NCBI Taxonomy" id="2873249"/>
    <lineage>
        <taxon>Bacteria</taxon>
        <taxon>Bacillati</taxon>
        <taxon>Actinomycetota</taxon>
        <taxon>Actinomycetes</taxon>
        <taxon>Kitasatosporales</taxon>
        <taxon>Streptomycetaceae</taxon>
        <taxon>Streptantibioticus</taxon>
    </lineage>
</organism>
<dbReference type="InterPro" id="IPR036689">
    <property type="entry name" value="ESAT-6-like_sf"/>
</dbReference>
<dbReference type="Pfam" id="PF06013">
    <property type="entry name" value="WXG100"/>
    <property type="match status" value="1"/>
</dbReference>
<dbReference type="RefSeq" id="WP_109451208.1">
    <property type="nucleotide sequence ID" value="NZ_JAINVZ010000037.1"/>
</dbReference>
<comment type="caution">
    <text evidence="3">The sequence shown here is derived from an EMBL/GenBank/DDBJ whole genome shotgun (WGS) entry which is preliminary data.</text>
</comment>
<dbReference type="Gene3D" id="1.10.287.1060">
    <property type="entry name" value="ESAT-6-like"/>
    <property type="match status" value="1"/>
</dbReference>
<protein>
    <recommendedName>
        <fullName evidence="1">ESAT-6-like protein</fullName>
    </recommendedName>
</protein>
<evidence type="ECO:0000256" key="2">
    <source>
        <dbReference type="SAM" id="Coils"/>
    </source>
</evidence>
<proteinExistence type="inferred from homology"/>
<evidence type="ECO:0000313" key="3">
    <source>
        <dbReference type="EMBL" id="MBY8889189.1"/>
    </source>
</evidence>
<feature type="coiled-coil region" evidence="2">
    <location>
        <begin position="18"/>
        <end position="45"/>
    </location>
</feature>
<evidence type="ECO:0000313" key="4">
    <source>
        <dbReference type="Proteomes" id="UP001198565"/>
    </source>
</evidence>
<gene>
    <name evidence="3" type="ORF">K7472_30730</name>
</gene>
<dbReference type="NCBIfam" id="TIGR03930">
    <property type="entry name" value="WXG100_ESAT6"/>
    <property type="match status" value="1"/>
</dbReference>
<dbReference type="SUPFAM" id="SSF140453">
    <property type="entry name" value="EsxAB dimer-like"/>
    <property type="match status" value="1"/>
</dbReference>
<name>A0ABS7R2T6_9ACTN</name>
<reference evidence="3 4" key="1">
    <citation type="submission" date="2021-08" db="EMBL/GenBank/DDBJ databases">
        <title>Streptomyces sp. PTM05 isolated from lichen.</title>
        <authorList>
            <person name="Somphong A."/>
            <person name="Phongsopitanun W."/>
            <person name="Tanasupawat S."/>
        </authorList>
    </citation>
    <scope>NUCLEOTIDE SEQUENCE [LARGE SCALE GENOMIC DNA]</scope>
    <source>
        <strain evidence="3 4">Ptm05</strain>
    </source>
</reference>
<comment type="similarity">
    <text evidence="1">Belongs to the WXG100 family.</text>
</comment>
<dbReference type="Proteomes" id="UP001198565">
    <property type="component" value="Unassembled WGS sequence"/>
</dbReference>
<sequence>MSTGDDLKVHYSSLTDAATALRTAAKDLGNQLEQLRRRVQRVSETWEGDAQQSFKQADAIWQSRAADIQSVLDDVARRVEDAHGSYQATDRKASQYFHA</sequence>
<keyword evidence="2" id="KW-0175">Coiled coil</keyword>
<accession>A0ABS7R2T6</accession>